<dbReference type="OrthoDB" id="5282017at2759"/>
<gene>
    <name evidence="1" type="ORF">SBOR_9611</name>
</gene>
<evidence type="ECO:0000313" key="1">
    <source>
        <dbReference type="EMBL" id="ESZ90008.1"/>
    </source>
</evidence>
<accession>W9C2S7</accession>
<reference evidence="1 2" key="1">
    <citation type="journal article" date="2014" name="Genome Announc.">
        <title>Draft genome sequence of Sclerotinia borealis, a psychrophilic plant pathogenic fungus.</title>
        <authorList>
            <person name="Mardanov A.V."/>
            <person name="Beletsky A.V."/>
            <person name="Kadnikov V.V."/>
            <person name="Ignatov A.N."/>
            <person name="Ravin N.V."/>
        </authorList>
    </citation>
    <scope>NUCLEOTIDE SEQUENCE [LARGE SCALE GENOMIC DNA]</scope>
    <source>
        <strain evidence="2">F-4157</strain>
    </source>
</reference>
<dbReference type="HOGENOM" id="CLU_2672524_0_0_1"/>
<dbReference type="AlphaFoldDB" id="W9C2S7"/>
<organism evidence="1 2">
    <name type="scientific">Sclerotinia borealis (strain F-4128)</name>
    <dbReference type="NCBI Taxonomy" id="1432307"/>
    <lineage>
        <taxon>Eukaryota</taxon>
        <taxon>Fungi</taxon>
        <taxon>Dikarya</taxon>
        <taxon>Ascomycota</taxon>
        <taxon>Pezizomycotina</taxon>
        <taxon>Leotiomycetes</taxon>
        <taxon>Helotiales</taxon>
        <taxon>Sclerotiniaceae</taxon>
        <taxon>Sclerotinia</taxon>
    </lineage>
</organism>
<comment type="caution">
    <text evidence="1">The sequence shown here is derived from an EMBL/GenBank/DDBJ whole genome shotgun (WGS) entry which is preliminary data.</text>
</comment>
<name>W9C2S7_SCLBF</name>
<protein>
    <submittedName>
        <fullName evidence="1">Uncharacterized protein</fullName>
    </submittedName>
</protein>
<dbReference type="EMBL" id="AYSA01000716">
    <property type="protein sequence ID" value="ESZ90008.1"/>
    <property type="molecule type" value="Genomic_DNA"/>
</dbReference>
<proteinExistence type="predicted"/>
<evidence type="ECO:0000313" key="2">
    <source>
        <dbReference type="Proteomes" id="UP000019487"/>
    </source>
</evidence>
<keyword evidence="2" id="KW-1185">Reference proteome</keyword>
<sequence>MATTASIAPLTSHTFGKDAIASITIDTKSTLGNSSTPYKSQWKYTEAISFTRENSLESIHRKTPTIRSTGFLTTE</sequence>
<dbReference type="Proteomes" id="UP000019487">
    <property type="component" value="Unassembled WGS sequence"/>
</dbReference>